<keyword evidence="2" id="KW-1185">Reference proteome</keyword>
<proteinExistence type="predicted"/>
<dbReference type="RefSeq" id="WP_286056465.1">
    <property type="nucleotide sequence ID" value="NZ_JASVWF010000008.1"/>
</dbReference>
<dbReference type="Proteomes" id="UP001231924">
    <property type="component" value="Unassembled WGS sequence"/>
</dbReference>
<evidence type="ECO:0000313" key="1">
    <source>
        <dbReference type="EMBL" id="MDL5159862.1"/>
    </source>
</evidence>
<evidence type="ECO:0000313" key="2">
    <source>
        <dbReference type="Proteomes" id="UP001231924"/>
    </source>
</evidence>
<sequence length="101" mass="10239">MSIDHATVPLAAGTGPARRALADATAQAAEVLTSTHPSKVGSDRTLLLALARAKAAAESGEDGTDGRAAAAIRTASALLAAGQTEEAYLAVDEVRSLFPRR</sequence>
<accession>A0ABT7MGQ0</accession>
<name>A0ABT7MGQ0_9PSEU</name>
<protein>
    <submittedName>
        <fullName evidence="1">Uncharacterized protein</fullName>
    </submittedName>
</protein>
<gene>
    <name evidence="1" type="ORF">QRT03_28100</name>
</gene>
<organism evidence="1 2">
    <name type="scientific">Actinomycetospora termitidis</name>
    <dbReference type="NCBI Taxonomy" id="3053470"/>
    <lineage>
        <taxon>Bacteria</taxon>
        <taxon>Bacillati</taxon>
        <taxon>Actinomycetota</taxon>
        <taxon>Actinomycetes</taxon>
        <taxon>Pseudonocardiales</taxon>
        <taxon>Pseudonocardiaceae</taxon>
        <taxon>Actinomycetospora</taxon>
    </lineage>
</organism>
<dbReference type="EMBL" id="JASVWF010000008">
    <property type="protein sequence ID" value="MDL5159862.1"/>
    <property type="molecule type" value="Genomic_DNA"/>
</dbReference>
<reference evidence="1 2" key="1">
    <citation type="submission" date="2023-06" db="EMBL/GenBank/DDBJ databases">
        <title>Actinomycetospora Odt1-22.</title>
        <authorList>
            <person name="Supong K."/>
        </authorList>
    </citation>
    <scope>NUCLEOTIDE SEQUENCE [LARGE SCALE GENOMIC DNA]</scope>
    <source>
        <strain evidence="1 2">Odt1-22</strain>
    </source>
</reference>
<comment type="caution">
    <text evidence="1">The sequence shown here is derived from an EMBL/GenBank/DDBJ whole genome shotgun (WGS) entry which is preliminary data.</text>
</comment>